<comment type="caution">
    <text evidence="2">The sequence shown here is derived from an EMBL/GenBank/DDBJ whole genome shotgun (WGS) entry which is preliminary data.</text>
</comment>
<reference evidence="2 3" key="1">
    <citation type="submission" date="2016-10" db="EMBL/GenBank/DDBJ databases">
        <title>Genome sequence of the ascomycete fungus Penicillium subrubescens.</title>
        <authorList>
            <person name="De Vries R.P."/>
            <person name="Peng M."/>
            <person name="Dilokpimol A."/>
            <person name="Hilden K."/>
            <person name="Makela M.R."/>
            <person name="Grigoriev I."/>
            <person name="Riley R."/>
            <person name="Granchi Z."/>
        </authorList>
    </citation>
    <scope>NUCLEOTIDE SEQUENCE [LARGE SCALE GENOMIC DNA]</scope>
    <source>
        <strain evidence="2 3">CBS 132785</strain>
    </source>
</reference>
<evidence type="ECO:0000256" key="1">
    <source>
        <dbReference type="SAM" id="Phobius"/>
    </source>
</evidence>
<evidence type="ECO:0000313" key="3">
    <source>
        <dbReference type="Proteomes" id="UP000186955"/>
    </source>
</evidence>
<organism evidence="2 3">
    <name type="scientific">Penicillium subrubescens</name>
    <dbReference type="NCBI Taxonomy" id="1316194"/>
    <lineage>
        <taxon>Eukaryota</taxon>
        <taxon>Fungi</taxon>
        <taxon>Dikarya</taxon>
        <taxon>Ascomycota</taxon>
        <taxon>Pezizomycotina</taxon>
        <taxon>Eurotiomycetes</taxon>
        <taxon>Eurotiomycetidae</taxon>
        <taxon>Eurotiales</taxon>
        <taxon>Aspergillaceae</taxon>
        <taxon>Penicillium</taxon>
    </lineage>
</organism>
<protein>
    <submittedName>
        <fullName evidence="2">Uncharacterized protein</fullName>
    </submittedName>
</protein>
<dbReference type="OrthoDB" id="3436553at2759"/>
<accession>A0A1Q5T9C8</accession>
<keyword evidence="1" id="KW-0812">Transmembrane</keyword>
<sequence>MTQYPAYTPTSLGKELGIMFAFIGACVVTMGVYSVIWRRIQLRTQEEDLARRKAFKNRTAAQPDTLSAANGLQYGGRNMSAAAAPRGERVYGKVVNGMGNGNGELL</sequence>
<evidence type="ECO:0000313" key="2">
    <source>
        <dbReference type="EMBL" id="OKO96842.1"/>
    </source>
</evidence>
<keyword evidence="1" id="KW-0472">Membrane</keyword>
<proteinExistence type="predicted"/>
<gene>
    <name evidence="2" type="ORF">PENSUB_10396</name>
</gene>
<keyword evidence="1" id="KW-1133">Transmembrane helix</keyword>
<dbReference type="STRING" id="1316194.A0A1Q5T9C8"/>
<name>A0A1Q5T9C8_9EURO</name>
<feature type="transmembrane region" description="Helical" evidence="1">
    <location>
        <begin position="16"/>
        <end position="36"/>
    </location>
</feature>
<keyword evidence="3" id="KW-1185">Reference proteome</keyword>
<dbReference type="AlphaFoldDB" id="A0A1Q5T9C8"/>
<dbReference type="EMBL" id="MNBE01000697">
    <property type="protein sequence ID" value="OKO96842.1"/>
    <property type="molecule type" value="Genomic_DNA"/>
</dbReference>
<dbReference type="Proteomes" id="UP000186955">
    <property type="component" value="Unassembled WGS sequence"/>
</dbReference>